<keyword evidence="3" id="KW-1185">Reference proteome</keyword>
<gene>
    <name evidence="2" type="ORF">SAMN02982931_01489</name>
</gene>
<name>A0A1G6BIB7_9HYPH</name>
<dbReference type="Proteomes" id="UP000199071">
    <property type="component" value="Unassembled WGS sequence"/>
</dbReference>
<protein>
    <submittedName>
        <fullName evidence="2">Stress responsive A/B Barrel Domain</fullName>
    </submittedName>
</protein>
<dbReference type="OrthoDB" id="9813140at2"/>
<evidence type="ECO:0000313" key="2">
    <source>
        <dbReference type="EMBL" id="SDB20375.1"/>
    </source>
</evidence>
<dbReference type="InterPro" id="IPR011008">
    <property type="entry name" value="Dimeric_a/b-barrel"/>
</dbReference>
<dbReference type="RefSeq" id="WP_090875794.1">
    <property type="nucleotide sequence ID" value="NZ_FMXQ01000003.1"/>
</dbReference>
<dbReference type="PROSITE" id="PS51502">
    <property type="entry name" value="S_R_A_B_BARREL"/>
    <property type="match status" value="1"/>
</dbReference>
<accession>A0A1G6BIB7</accession>
<evidence type="ECO:0000313" key="3">
    <source>
        <dbReference type="Proteomes" id="UP000199071"/>
    </source>
</evidence>
<dbReference type="Gene3D" id="3.30.70.100">
    <property type="match status" value="1"/>
</dbReference>
<sequence length="101" mass="11519">MHTHTVFFWLKDDVDESGSEAFWKGLDLLTREPHVRDRRIGKPAATSRDVVDSTYACAIVLRFDDLSDHDAYQVSDEHQAFLDACLGMISRVQVYDVAETD</sequence>
<dbReference type="EMBL" id="FMXQ01000003">
    <property type="protein sequence ID" value="SDB20375.1"/>
    <property type="molecule type" value="Genomic_DNA"/>
</dbReference>
<dbReference type="SMART" id="SM00886">
    <property type="entry name" value="Dabb"/>
    <property type="match status" value="1"/>
</dbReference>
<dbReference type="STRING" id="665467.SAMN02982931_01489"/>
<dbReference type="SUPFAM" id="SSF54909">
    <property type="entry name" value="Dimeric alpha+beta barrel"/>
    <property type="match status" value="1"/>
</dbReference>
<evidence type="ECO:0000259" key="1">
    <source>
        <dbReference type="PROSITE" id="PS51502"/>
    </source>
</evidence>
<dbReference type="AlphaFoldDB" id="A0A1G6BIB7"/>
<feature type="domain" description="Stress-response A/B barrel" evidence="1">
    <location>
        <begin position="2"/>
        <end position="97"/>
    </location>
</feature>
<dbReference type="InterPro" id="IPR013097">
    <property type="entry name" value="Dabb"/>
</dbReference>
<proteinExistence type="predicted"/>
<organism evidence="2 3">
    <name type="scientific">Bauldia litoralis</name>
    <dbReference type="NCBI Taxonomy" id="665467"/>
    <lineage>
        <taxon>Bacteria</taxon>
        <taxon>Pseudomonadati</taxon>
        <taxon>Pseudomonadota</taxon>
        <taxon>Alphaproteobacteria</taxon>
        <taxon>Hyphomicrobiales</taxon>
        <taxon>Kaistiaceae</taxon>
        <taxon>Bauldia</taxon>
    </lineage>
</organism>
<dbReference type="Pfam" id="PF07876">
    <property type="entry name" value="Dabb"/>
    <property type="match status" value="1"/>
</dbReference>
<reference evidence="2 3" key="1">
    <citation type="submission" date="2016-10" db="EMBL/GenBank/DDBJ databases">
        <authorList>
            <person name="de Groot N.N."/>
        </authorList>
    </citation>
    <scope>NUCLEOTIDE SEQUENCE [LARGE SCALE GENOMIC DNA]</scope>
    <source>
        <strain evidence="2 3">ATCC 35022</strain>
    </source>
</reference>